<proteinExistence type="predicted"/>
<dbReference type="Gene3D" id="3.40.50.300">
    <property type="entry name" value="P-loop containing nucleotide triphosphate hydrolases"/>
    <property type="match status" value="1"/>
</dbReference>
<evidence type="ECO:0000259" key="1">
    <source>
        <dbReference type="SMART" id="SM00382"/>
    </source>
</evidence>
<evidence type="ECO:0000313" key="2">
    <source>
        <dbReference type="EMBL" id="BBL87422.1"/>
    </source>
</evidence>
<dbReference type="GO" id="GO:0016887">
    <property type="term" value="F:ATP hydrolysis activity"/>
    <property type="evidence" value="ECO:0007669"/>
    <property type="project" value="InterPro"/>
</dbReference>
<dbReference type="SUPFAM" id="SSF52540">
    <property type="entry name" value="P-loop containing nucleoside triphosphate hydrolases"/>
    <property type="match status" value="1"/>
</dbReference>
<gene>
    <name evidence="2" type="ORF">VroAM7_00750</name>
</gene>
<name>A0A510I1K3_9VIBR</name>
<organism evidence="2 3">
    <name type="scientific">Vibrio rotiferianus</name>
    <dbReference type="NCBI Taxonomy" id="190895"/>
    <lineage>
        <taxon>Bacteria</taxon>
        <taxon>Pseudomonadati</taxon>
        <taxon>Pseudomonadota</taxon>
        <taxon>Gammaproteobacteria</taxon>
        <taxon>Vibrionales</taxon>
        <taxon>Vibrionaceae</taxon>
        <taxon>Vibrio</taxon>
    </lineage>
</organism>
<reference evidence="3" key="1">
    <citation type="submission" date="2019-07" db="EMBL/GenBank/DDBJ databases">
        <title>Complete Genome Sequences of Vibrion rotiferianus strain AM7.</title>
        <authorList>
            <person name="Miyazaki K."/>
            <person name="Wiseschart A."/>
            <person name="Pootanakit K."/>
            <person name="Ishimori K."/>
            <person name="Kitahara K."/>
        </authorList>
    </citation>
    <scope>NUCLEOTIDE SEQUENCE [LARGE SCALE GENOMIC DNA]</scope>
    <source>
        <strain evidence="3">AM7</strain>
    </source>
</reference>
<protein>
    <submittedName>
        <fullName evidence="2">Transposase</fullName>
    </submittedName>
</protein>
<dbReference type="Proteomes" id="UP000315115">
    <property type="component" value="Chromosome 1"/>
</dbReference>
<feature type="domain" description="AAA+ ATPase" evidence="1">
    <location>
        <begin position="123"/>
        <end position="288"/>
    </location>
</feature>
<dbReference type="EMBL" id="AP019798">
    <property type="protein sequence ID" value="BBL87422.1"/>
    <property type="molecule type" value="Genomic_DNA"/>
</dbReference>
<sequence>MRVESAVYKKAILPEHQGNPLIEALPTKKSWESVMVDFSNYPEYSEEIADHPNPLVRDEYLNRIEEIRQPLTDYEACFRAVERSIKKGYSAKNPLSPTTAQYLHYLVDERPDIEPRTGFFQPKGDGLTLIGESGVGKTSMIEQVLGYFPNVIVHESYQGQPLELRKQVVWIKVDCPSNSSVRDLCEEILSTLDLTLDREKTKPAGTIGALIRQLEQSIKSSFLGMLVIDEMQNLKFKRTGGENNLLRFLHRLVNKLGVPLFFVANPPFDQSLIKELKAARRAESGYHHTMSVLARESVSWNAFIEQLWQYQWTNVYTELTEELNDVLHSLSVGNIDMASRTYREAQRLIIGSDDERLTPASLRAGNTVACGLSKQTDEVNALKSAIVSLPKGKQRNTLNTNKVVVKTVDKTGDITKPQHAEFASKVIELLYAVDLSCRIDDPDLFQQAAEADDPIQYLRKRKVVLDDPLSELSYS</sequence>
<dbReference type="InterPro" id="IPR049945">
    <property type="entry name" value="AAA_22"/>
</dbReference>
<dbReference type="Pfam" id="PF13401">
    <property type="entry name" value="AAA_22"/>
    <property type="match status" value="1"/>
</dbReference>
<accession>A0A510I1K3</accession>
<dbReference type="AlphaFoldDB" id="A0A510I1K3"/>
<dbReference type="InterPro" id="IPR003593">
    <property type="entry name" value="AAA+_ATPase"/>
</dbReference>
<dbReference type="SMART" id="SM00382">
    <property type="entry name" value="AAA"/>
    <property type="match status" value="1"/>
</dbReference>
<dbReference type="RefSeq" id="WP_143691656.1">
    <property type="nucleotide sequence ID" value="NZ_AP019798.1"/>
</dbReference>
<dbReference type="InterPro" id="IPR027417">
    <property type="entry name" value="P-loop_NTPase"/>
</dbReference>
<evidence type="ECO:0000313" key="3">
    <source>
        <dbReference type="Proteomes" id="UP000315115"/>
    </source>
</evidence>